<evidence type="ECO:0000313" key="4">
    <source>
        <dbReference type="Proteomes" id="UP001149165"/>
    </source>
</evidence>
<evidence type="ECO:0000259" key="2">
    <source>
        <dbReference type="Pfam" id="PF25000"/>
    </source>
</evidence>
<dbReference type="InterPro" id="IPR027417">
    <property type="entry name" value="P-loop_NTPase"/>
</dbReference>
<evidence type="ECO:0000313" key="3">
    <source>
        <dbReference type="EMBL" id="KAJ5088451.1"/>
    </source>
</evidence>
<dbReference type="Gene3D" id="1.25.40.10">
    <property type="entry name" value="Tetratricopeptide repeat domain"/>
    <property type="match status" value="1"/>
</dbReference>
<comment type="caution">
    <text evidence="3">The sequence shown here is derived from an EMBL/GenBank/DDBJ whole genome shotgun (WGS) entry which is preliminary data.</text>
</comment>
<protein>
    <submittedName>
        <fullName evidence="3">Pfs domain-containing protein</fullName>
    </submittedName>
</protein>
<dbReference type="PANTHER" id="PTHR35205">
    <property type="entry name" value="NB-ARC AND TPR DOMAIN PROTEIN"/>
    <property type="match status" value="1"/>
</dbReference>
<feature type="domain" description="DUF7708" evidence="1">
    <location>
        <begin position="115"/>
        <end position="248"/>
    </location>
</feature>
<proteinExistence type="predicted"/>
<evidence type="ECO:0000259" key="1">
    <source>
        <dbReference type="Pfam" id="PF24809"/>
    </source>
</evidence>
<dbReference type="InterPro" id="IPR056681">
    <property type="entry name" value="DUF7779"/>
</dbReference>
<feature type="domain" description="DUF7779" evidence="2">
    <location>
        <begin position="530"/>
        <end position="619"/>
    </location>
</feature>
<reference evidence="3" key="1">
    <citation type="submission" date="2022-11" db="EMBL/GenBank/DDBJ databases">
        <authorList>
            <person name="Petersen C."/>
        </authorList>
    </citation>
    <scope>NUCLEOTIDE SEQUENCE</scope>
    <source>
        <strain evidence="3">IBT 30069</strain>
    </source>
</reference>
<dbReference type="AlphaFoldDB" id="A0A9W9EV59"/>
<dbReference type="Pfam" id="PF24809">
    <property type="entry name" value="DUF7708"/>
    <property type="match status" value="1"/>
</dbReference>
<reference evidence="3" key="2">
    <citation type="journal article" date="2023" name="IMA Fungus">
        <title>Comparative genomic study of the Penicillium genus elucidates a diverse pangenome and 15 lateral gene transfer events.</title>
        <authorList>
            <person name="Petersen C."/>
            <person name="Sorensen T."/>
            <person name="Nielsen M.R."/>
            <person name="Sondergaard T.E."/>
            <person name="Sorensen J.L."/>
            <person name="Fitzpatrick D.A."/>
            <person name="Frisvad J.C."/>
            <person name="Nielsen K.L."/>
        </authorList>
    </citation>
    <scope>NUCLEOTIDE SEQUENCE</scope>
    <source>
        <strain evidence="3">IBT 30069</strain>
    </source>
</reference>
<dbReference type="EMBL" id="JAPQKH010000007">
    <property type="protein sequence ID" value="KAJ5088451.1"/>
    <property type="molecule type" value="Genomic_DNA"/>
</dbReference>
<sequence>MTSCFCLPFRKDRSSVRRKHSDAKSYVSYTTLHSSSEKIDIIFNEGANLQDDLWNMCFREKLRNADPRNYQFYQHLSTTIQGSSYATTLQNLEAEYTRHGLSQHVPQVRAVLDAVQPFAEGISTMVDALPSVAGLVWGSTQIVLEALTGSIEILESVNEMMQDLSRSLPRIHAYAELLPTPRLHKALRDIYSIYVDFCITTATILQMNSFIRLTCLRYSSIARDFESTQSNLKRATSEFDSEAQLANAQSESTRHQELLSKLSRTSSSESESVTSTLQSRNLLFTGREDILHTMETALLCQDGDKALSQKPRRSCVLYASGGMGKTQIALEFAHRYMDHFTHIFWVHAESEAVLANSFLRILDVVGIPAASTANIDKKFEMARDYLQGTSHKWLLIYDNVESAASIQHAWPGGKHGTIIVTTQIPDFGSLTMSEIQVPSMTKEEGSDLIRRHLRRGGSEHDSAELLSVELGGMPLAIAHFAGYVARSQCPLDHILETLQDRLKSSQIWSQTHLTSVSSYHRTLQTVWDLALSRLTSDALELLEVIAFLEADHIPEEMFVNSSPSQEARGFSYWDMHRFNQAVGILRERNLIERFRKSENESGYLRTHRTLQKRMLHQLDLSPERRHTRFDQAVSIVRQAFPRQNLVMRASTVDWPVNKKYISHITSINTVFVQSNPKMKKSMIFAELLRDGSAFLFNWHVREEALFLLGSAEEICESDENKDLDDALKILPFILSDLGMYDQYRGIDGRESGVSRTGRALTLYEEYNSRIPPSELTQVDIIAVGRFNVDHACCWLARDDVKQAGKFYEQGLKSYQAAGTESDLKVRFGTVWTFLGLIEASKKNHELAREWTDKGWSLVVSGLGIDHHFSLWIQLLLGMCAFTRGDIASAIRITQETLDGRLRLHTQNHHEVLSSRYLLAVAYQRNGDLELAEEHLREIIQYTVPSLQWRKEDIARANYRLSILLRQQRKPREAEKYSSEALLMRKEWETQLQEQHRGEEIFIFESPLDSEQMTIFDLGVCAWHGRTTGKWAYSETTW</sequence>
<dbReference type="SUPFAM" id="SSF52540">
    <property type="entry name" value="P-loop containing nucleoside triphosphate hydrolases"/>
    <property type="match status" value="1"/>
</dbReference>
<dbReference type="Gene3D" id="3.40.50.300">
    <property type="entry name" value="P-loop containing nucleotide triphosphate hydrolases"/>
    <property type="match status" value="1"/>
</dbReference>
<dbReference type="Pfam" id="PF25000">
    <property type="entry name" value="DUF7779"/>
    <property type="match status" value="1"/>
</dbReference>
<dbReference type="PANTHER" id="PTHR35205:SF1">
    <property type="entry name" value="ZU5 DOMAIN-CONTAINING PROTEIN"/>
    <property type="match status" value="1"/>
</dbReference>
<accession>A0A9W9EV59</accession>
<organism evidence="3 4">
    <name type="scientific">Penicillium angulare</name>
    <dbReference type="NCBI Taxonomy" id="116970"/>
    <lineage>
        <taxon>Eukaryota</taxon>
        <taxon>Fungi</taxon>
        <taxon>Dikarya</taxon>
        <taxon>Ascomycota</taxon>
        <taxon>Pezizomycotina</taxon>
        <taxon>Eurotiomycetes</taxon>
        <taxon>Eurotiomycetidae</taxon>
        <taxon>Eurotiales</taxon>
        <taxon>Aspergillaceae</taxon>
        <taxon>Penicillium</taxon>
    </lineage>
</organism>
<gene>
    <name evidence="3" type="ORF">N7456_012067</name>
</gene>
<keyword evidence="4" id="KW-1185">Reference proteome</keyword>
<name>A0A9W9EV59_9EURO</name>
<dbReference type="Proteomes" id="UP001149165">
    <property type="component" value="Unassembled WGS sequence"/>
</dbReference>
<dbReference type="InterPro" id="IPR056125">
    <property type="entry name" value="DUF7708"/>
</dbReference>
<dbReference type="InterPro" id="IPR011990">
    <property type="entry name" value="TPR-like_helical_dom_sf"/>
</dbReference>
<dbReference type="SUPFAM" id="SSF48452">
    <property type="entry name" value="TPR-like"/>
    <property type="match status" value="1"/>
</dbReference>
<dbReference type="OrthoDB" id="6161812at2759"/>